<keyword evidence="3" id="KW-1185">Reference proteome</keyword>
<gene>
    <name evidence="2" type="ORF">OM076_41640</name>
</gene>
<feature type="transmembrane region" description="Helical" evidence="1">
    <location>
        <begin position="62"/>
        <end position="82"/>
    </location>
</feature>
<accession>A0A9X3N8L1</accession>
<organism evidence="2 3">
    <name type="scientific">Solirubrobacter ginsenosidimutans</name>
    <dbReference type="NCBI Taxonomy" id="490573"/>
    <lineage>
        <taxon>Bacteria</taxon>
        <taxon>Bacillati</taxon>
        <taxon>Actinomycetota</taxon>
        <taxon>Thermoleophilia</taxon>
        <taxon>Solirubrobacterales</taxon>
        <taxon>Solirubrobacteraceae</taxon>
        <taxon>Solirubrobacter</taxon>
    </lineage>
</organism>
<proteinExistence type="predicted"/>
<keyword evidence="1" id="KW-0472">Membrane</keyword>
<dbReference type="RefSeq" id="WP_270046092.1">
    <property type="nucleotide sequence ID" value="NZ_JAPDOD010000078.1"/>
</dbReference>
<comment type="caution">
    <text evidence="2">The sequence shown here is derived from an EMBL/GenBank/DDBJ whole genome shotgun (WGS) entry which is preliminary data.</text>
</comment>
<feature type="transmembrane region" description="Helical" evidence="1">
    <location>
        <begin position="38"/>
        <end position="56"/>
    </location>
</feature>
<evidence type="ECO:0000313" key="2">
    <source>
        <dbReference type="EMBL" id="MDA0166838.1"/>
    </source>
</evidence>
<name>A0A9X3N8L1_9ACTN</name>
<evidence type="ECO:0000256" key="1">
    <source>
        <dbReference type="SAM" id="Phobius"/>
    </source>
</evidence>
<feature type="transmembrane region" description="Helical" evidence="1">
    <location>
        <begin position="137"/>
        <end position="157"/>
    </location>
</feature>
<dbReference type="EMBL" id="JAPDOD010000078">
    <property type="protein sequence ID" value="MDA0166838.1"/>
    <property type="molecule type" value="Genomic_DNA"/>
</dbReference>
<sequence>MTASEATGLLALAMLEGVLVALPRAGALAPLRRLRSPVWAAVLPGAIVIGTFLPLWNPSLATVLVMAAAIATPALAIVALVGIARTPKALFMACALELLVVAAVSRATAEQLTTTLITALGAMSLGVALTRLVPGRWLLAGVILMSAVDVLLLTVGLGGRAAGSMATASAHFHGPEFTHAAAGSLTIDYPDLALAGALGGAVAGEPAQPRAAITLSLLAAAWGLLLAVFPLVPATPPIAATFVLLGTGHRLREWRRRAGTGQIPQPA</sequence>
<dbReference type="AlphaFoldDB" id="A0A9X3N8L1"/>
<feature type="transmembrane region" description="Helical" evidence="1">
    <location>
        <begin position="112"/>
        <end position="130"/>
    </location>
</feature>
<reference evidence="2" key="1">
    <citation type="submission" date="2022-10" db="EMBL/GenBank/DDBJ databases">
        <title>The WGS of Solirubrobacter ginsenosidimutans DSM 21036.</title>
        <authorList>
            <person name="Jiang Z."/>
        </authorList>
    </citation>
    <scope>NUCLEOTIDE SEQUENCE</scope>
    <source>
        <strain evidence="2">DSM 21036</strain>
    </source>
</reference>
<feature type="transmembrane region" description="Helical" evidence="1">
    <location>
        <begin position="6"/>
        <end position="26"/>
    </location>
</feature>
<keyword evidence="1" id="KW-0812">Transmembrane</keyword>
<feature type="transmembrane region" description="Helical" evidence="1">
    <location>
        <begin position="89"/>
        <end position="106"/>
    </location>
</feature>
<dbReference type="Proteomes" id="UP001149140">
    <property type="component" value="Unassembled WGS sequence"/>
</dbReference>
<feature type="transmembrane region" description="Helical" evidence="1">
    <location>
        <begin position="219"/>
        <end position="247"/>
    </location>
</feature>
<keyword evidence="1" id="KW-1133">Transmembrane helix</keyword>
<evidence type="ECO:0000313" key="3">
    <source>
        <dbReference type="Proteomes" id="UP001149140"/>
    </source>
</evidence>
<protein>
    <submittedName>
        <fullName evidence="2">Uncharacterized protein</fullName>
    </submittedName>
</protein>